<dbReference type="EMBL" id="AP022614">
    <property type="protein sequence ID" value="BBZ44468.1"/>
    <property type="molecule type" value="Genomic_DNA"/>
</dbReference>
<keyword evidence="2" id="KW-1185">Reference proteome</keyword>
<gene>
    <name evidence="1" type="ORF">MPRM_17490</name>
</gene>
<sequence>MSSGEGARSAVLGWLSTAGSLTSITVRAHPCSRSARPAVVTAATGAESSRTNRIRAAGTAGSIGTYVAPVLSTASIATIASALRGSNSATRRPAPTPWAASRCASRFAASFSLR</sequence>
<evidence type="ECO:0000313" key="1">
    <source>
        <dbReference type="EMBL" id="BBZ44468.1"/>
    </source>
</evidence>
<proteinExistence type="predicted"/>
<evidence type="ECO:0000313" key="2">
    <source>
        <dbReference type="Proteomes" id="UP000467105"/>
    </source>
</evidence>
<dbReference type="Proteomes" id="UP000467105">
    <property type="component" value="Chromosome"/>
</dbReference>
<name>A0A7I7YRG9_9MYCO</name>
<accession>A0A7I7YRG9</accession>
<organism evidence="1 2">
    <name type="scientific">Mycobacterium parmense</name>
    <dbReference type="NCBI Taxonomy" id="185642"/>
    <lineage>
        <taxon>Bacteria</taxon>
        <taxon>Bacillati</taxon>
        <taxon>Actinomycetota</taxon>
        <taxon>Actinomycetes</taxon>
        <taxon>Mycobacteriales</taxon>
        <taxon>Mycobacteriaceae</taxon>
        <taxon>Mycobacterium</taxon>
        <taxon>Mycobacterium simiae complex</taxon>
    </lineage>
</organism>
<reference evidence="1 2" key="1">
    <citation type="journal article" date="2019" name="Emerg. Microbes Infect.">
        <title>Comprehensive subspecies identification of 175 nontuberculous mycobacteria species based on 7547 genomic profiles.</title>
        <authorList>
            <person name="Matsumoto Y."/>
            <person name="Kinjo T."/>
            <person name="Motooka D."/>
            <person name="Nabeya D."/>
            <person name="Jung N."/>
            <person name="Uechi K."/>
            <person name="Horii T."/>
            <person name="Iida T."/>
            <person name="Fujita J."/>
            <person name="Nakamura S."/>
        </authorList>
    </citation>
    <scope>NUCLEOTIDE SEQUENCE [LARGE SCALE GENOMIC DNA]</scope>
    <source>
        <strain evidence="1 2">JCM 14742</strain>
    </source>
</reference>
<dbReference type="AlphaFoldDB" id="A0A7I7YRG9"/>
<protein>
    <submittedName>
        <fullName evidence="1">Uncharacterized protein</fullName>
    </submittedName>
</protein>